<name>A0A0F9Q9Z0_9ZZZZ</name>
<accession>A0A0F9Q9Z0</accession>
<dbReference type="AlphaFoldDB" id="A0A0F9Q9Z0"/>
<organism evidence="1">
    <name type="scientific">marine sediment metagenome</name>
    <dbReference type="NCBI Taxonomy" id="412755"/>
    <lineage>
        <taxon>unclassified sequences</taxon>
        <taxon>metagenomes</taxon>
        <taxon>ecological metagenomes</taxon>
    </lineage>
</organism>
<protein>
    <recommendedName>
        <fullName evidence="2">Carboxypeptidase regulatory-like domain-containing protein</fullName>
    </recommendedName>
</protein>
<dbReference type="SUPFAM" id="SSF49464">
    <property type="entry name" value="Carboxypeptidase regulatory domain-like"/>
    <property type="match status" value="1"/>
</dbReference>
<proteinExistence type="predicted"/>
<dbReference type="InterPro" id="IPR013784">
    <property type="entry name" value="Carb-bd-like_fold"/>
</dbReference>
<evidence type="ECO:0008006" key="2">
    <source>
        <dbReference type="Google" id="ProtNLM"/>
    </source>
</evidence>
<evidence type="ECO:0000313" key="1">
    <source>
        <dbReference type="EMBL" id="KKN33862.1"/>
    </source>
</evidence>
<comment type="caution">
    <text evidence="1">The sequence shown here is derived from an EMBL/GenBank/DDBJ whole genome shotgun (WGS) entry which is preliminary data.</text>
</comment>
<gene>
    <name evidence="1" type="ORF">LCGC14_0799420</name>
</gene>
<reference evidence="1" key="1">
    <citation type="journal article" date="2015" name="Nature">
        <title>Complex archaea that bridge the gap between prokaryotes and eukaryotes.</title>
        <authorList>
            <person name="Spang A."/>
            <person name="Saw J.H."/>
            <person name="Jorgensen S.L."/>
            <person name="Zaremba-Niedzwiedzka K."/>
            <person name="Martijn J."/>
            <person name="Lind A.E."/>
            <person name="van Eijk R."/>
            <person name="Schleper C."/>
            <person name="Guy L."/>
            <person name="Ettema T.J."/>
        </authorList>
    </citation>
    <scope>NUCLEOTIDE SEQUENCE</scope>
</reference>
<dbReference type="Gene3D" id="2.60.40.1120">
    <property type="entry name" value="Carboxypeptidase-like, regulatory domain"/>
    <property type="match status" value="1"/>
</dbReference>
<dbReference type="GO" id="GO:0030246">
    <property type="term" value="F:carbohydrate binding"/>
    <property type="evidence" value="ECO:0007669"/>
    <property type="project" value="InterPro"/>
</dbReference>
<sequence length="324" mass="34072">MAVRVMLSDMRLTINERGKIMKKLFISMLAIALVCMFTIPTTTFALEPGITIVLPECNPCSGAGEGVIYGIVTDEAGTPIEGVRVETGYGKYMDTNFEGLYLYHHQGGYFGISATKTGWVTEEATGTPGPVEVIDAGFTYVSIVLEPSSVNTGTVYGAILDSSNAPVRGNVWLEKGGHRYSAGSSDIYGKFTSPGLDPGTYVIMFGVGAMVGPPTATGGNVTVYASQQSVKNMEVGSGGIQGTVKDCNEPPFGIGASIQVYTGGEWVWIGSASFGSGAYGPFELVDGTYSFRSILGPYNDVQTGVVVNGPNMTLVNFTQGPSCQ</sequence>
<dbReference type="EMBL" id="LAZR01002145">
    <property type="protein sequence ID" value="KKN33862.1"/>
    <property type="molecule type" value="Genomic_DNA"/>
</dbReference>
<dbReference type="InterPro" id="IPR008969">
    <property type="entry name" value="CarboxyPept-like_regulatory"/>
</dbReference>
<dbReference type="SUPFAM" id="SSF49452">
    <property type="entry name" value="Starch-binding domain-like"/>
    <property type="match status" value="1"/>
</dbReference>